<evidence type="ECO:0000256" key="1">
    <source>
        <dbReference type="SAM" id="SignalP"/>
    </source>
</evidence>
<name>A0A4S4LUB1_9AGAM</name>
<dbReference type="EMBL" id="SGPL01000214">
    <property type="protein sequence ID" value="THH15358.1"/>
    <property type="molecule type" value="Genomic_DNA"/>
</dbReference>
<feature type="signal peptide" evidence="1">
    <location>
        <begin position="1"/>
        <end position="21"/>
    </location>
</feature>
<proteinExistence type="predicted"/>
<comment type="caution">
    <text evidence="2">The sequence shown here is derived from an EMBL/GenBank/DDBJ whole genome shotgun (WGS) entry which is preliminary data.</text>
</comment>
<dbReference type="Proteomes" id="UP000310158">
    <property type="component" value="Unassembled WGS sequence"/>
</dbReference>
<evidence type="ECO:0000313" key="2">
    <source>
        <dbReference type="EMBL" id="THH15358.1"/>
    </source>
</evidence>
<sequence length="114" mass="11833">MIFASATLAYILAAAATLGRAASATSRCPAEQSNSLCCRSLGKFSDNSYVWTNICGITGVDPNTSTASGCSIIASWYVYTEPSQSVPNGLHVSPWFILSPTGAIAACCETLIST</sequence>
<keyword evidence="1" id="KW-0732">Signal</keyword>
<keyword evidence="3" id="KW-1185">Reference proteome</keyword>
<protein>
    <recommendedName>
        <fullName evidence="4">Hydrophobin</fullName>
    </recommendedName>
</protein>
<accession>A0A4S4LUB1</accession>
<feature type="chain" id="PRO_5020361906" description="Hydrophobin" evidence="1">
    <location>
        <begin position="22"/>
        <end position="114"/>
    </location>
</feature>
<dbReference type="OrthoDB" id="3225847at2759"/>
<gene>
    <name evidence="2" type="ORF">EW146_g5104</name>
</gene>
<reference evidence="2 3" key="1">
    <citation type="submission" date="2019-02" db="EMBL/GenBank/DDBJ databases">
        <title>Genome sequencing of the rare red list fungi Bondarzewia mesenterica.</title>
        <authorList>
            <person name="Buettner E."/>
            <person name="Kellner H."/>
        </authorList>
    </citation>
    <scope>NUCLEOTIDE SEQUENCE [LARGE SCALE GENOMIC DNA]</scope>
    <source>
        <strain evidence="2 3">DSM 108281</strain>
    </source>
</reference>
<organism evidence="2 3">
    <name type="scientific">Bondarzewia mesenterica</name>
    <dbReference type="NCBI Taxonomy" id="1095465"/>
    <lineage>
        <taxon>Eukaryota</taxon>
        <taxon>Fungi</taxon>
        <taxon>Dikarya</taxon>
        <taxon>Basidiomycota</taxon>
        <taxon>Agaricomycotina</taxon>
        <taxon>Agaricomycetes</taxon>
        <taxon>Russulales</taxon>
        <taxon>Bondarzewiaceae</taxon>
        <taxon>Bondarzewia</taxon>
    </lineage>
</organism>
<dbReference type="AlphaFoldDB" id="A0A4S4LUB1"/>
<evidence type="ECO:0000313" key="3">
    <source>
        <dbReference type="Proteomes" id="UP000310158"/>
    </source>
</evidence>
<evidence type="ECO:0008006" key="4">
    <source>
        <dbReference type="Google" id="ProtNLM"/>
    </source>
</evidence>